<proteinExistence type="predicted"/>
<evidence type="ECO:0000313" key="1">
    <source>
        <dbReference type="EMBL" id="AWT60800.1"/>
    </source>
</evidence>
<gene>
    <name evidence="1" type="ORF">DF168_02020</name>
</gene>
<name>A0A2Z4AN73_9BACT</name>
<dbReference type="AlphaFoldDB" id="A0A2Z4AN73"/>
<organism evidence="1 2">
    <name type="scientific">Candidatus Moanibacter tarae</name>
    <dbReference type="NCBI Taxonomy" id="2200854"/>
    <lineage>
        <taxon>Bacteria</taxon>
        <taxon>Pseudomonadati</taxon>
        <taxon>Verrucomicrobiota</taxon>
        <taxon>Opitutia</taxon>
        <taxon>Puniceicoccales</taxon>
        <taxon>Puniceicoccales incertae sedis</taxon>
        <taxon>Candidatus Moanibacter</taxon>
    </lineage>
</organism>
<evidence type="ECO:0000313" key="2">
    <source>
        <dbReference type="Proteomes" id="UP000247465"/>
    </source>
</evidence>
<dbReference type="Proteomes" id="UP000247465">
    <property type="component" value="Chromosome"/>
</dbReference>
<dbReference type="EMBL" id="CP029803">
    <property type="protein sequence ID" value="AWT60800.1"/>
    <property type="molecule type" value="Genomic_DNA"/>
</dbReference>
<accession>A0A2Z4AN73</accession>
<dbReference type="KEGG" id="mtar:DF168_02020"/>
<sequence>MVQGQPRVNMAEKYYLNAVEDILDRVVVAFEGNGSVNLKMKDCDLG</sequence>
<reference evidence="1 2" key="1">
    <citation type="submission" date="2018-06" db="EMBL/GenBank/DDBJ databases">
        <title>Draft Genome Sequence of a Novel Marine Bacterium Related to the Verrucomicrobia.</title>
        <authorList>
            <person name="Vosseberg J."/>
            <person name="Martijn J."/>
            <person name="Ettema T.J.G."/>
        </authorList>
    </citation>
    <scope>NUCLEOTIDE SEQUENCE [LARGE SCALE GENOMIC DNA]</scope>
    <source>
        <strain evidence="1">TARA_B100001123</strain>
    </source>
</reference>
<protein>
    <submittedName>
        <fullName evidence="1">Uncharacterized protein</fullName>
    </submittedName>
</protein>